<dbReference type="Gene3D" id="1.20.890.10">
    <property type="entry name" value="cAMP-dependent protein kinase regulatory subunit, dimerization-anchoring domain"/>
    <property type="match status" value="1"/>
</dbReference>
<dbReference type="EMBL" id="BLXT01002354">
    <property type="protein sequence ID" value="GFN93538.1"/>
    <property type="molecule type" value="Genomic_DNA"/>
</dbReference>
<gene>
    <name evidence="3" type="ORF">PoB_002004400</name>
</gene>
<feature type="compositionally biased region" description="Basic and acidic residues" evidence="2">
    <location>
        <begin position="789"/>
        <end position="805"/>
    </location>
</feature>
<feature type="coiled-coil region" evidence="1">
    <location>
        <begin position="78"/>
        <end position="115"/>
    </location>
</feature>
<feature type="compositionally biased region" description="Basic and acidic residues" evidence="2">
    <location>
        <begin position="919"/>
        <end position="948"/>
    </location>
</feature>
<evidence type="ECO:0000313" key="3">
    <source>
        <dbReference type="EMBL" id="GFN93538.1"/>
    </source>
</evidence>
<comment type="caution">
    <text evidence="3">The sequence shown here is derived from an EMBL/GenBank/DDBJ whole genome shotgun (WGS) entry which is preliminary data.</text>
</comment>
<dbReference type="InterPro" id="IPR049630">
    <property type="entry name" value="DYDC-like_DD"/>
</dbReference>
<feature type="region of interest" description="Disordered" evidence="2">
    <location>
        <begin position="1032"/>
        <end position="1136"/>
    </location>
</feature>
<feature type="compositionally biased region" description="Basic and acidic residues" evidence="2">
    <location>
        <begin position="772"/>
        <end position="782"/>
    </location>
</feature>
<accession>A0AAV3ZDT9</accession>
<evidence type="ECO:0000256" key="2">
    <source>
        <dbReference type="SAM" id="MobiDB-lite"/>
    </source>
</evidence>
<name>A0AAV3ZDT9_9GAST</name>
<dbReference type="AlphaFoldDB" id="A0AAV3ZDT9"/>
<feature type="compositionally biased region" description="Basic and acidic residues" evidence="2">
    <location>
        <begin position="734"/>
        <end position="743"/>
    </location>
</feature>
<feature type="compositionally biased region" description="Basic and acidic residues" evidence="2">
    <location>
        <begin position="250"/>
        <end position="276"/>
    </location>
</feature>
<keyword evidence="1" id="KW-0175">Coiled coil</keyword>
<feature type="region of interest" description="Disordered" evidence="2">
    <location>
        <begin position="452"/>
        <end position="477"/>
    </location>
</feature>
<dbReference type="Proteomes" id="UP000735302">
    <property type="component" value="Unassembled WGS sequence"/>
</dbReference>
<feature type="region of interest" description="Disordered" evidence="2">
    <location>
        <begin position="591"/>
        <end position="680"/>
    </location>
</feature>
<feature type="region of interest" description="Disordered" evidence="2">
    <location>
        <begin position="1166"/>
        <end position="1200"/>
    </location>
</feature>
<dbReference type="InterPro" id="IPR007858">
    <property type="entry name" value="Dpy-30_motif"/>
</dbReference>
<feature type="region of interest" description="Disordered" evidence="2">
    <location>
        <begin position="410"/>
        <end position="438"/>
    </location>
</feature>
<feature type="compositionally biased region" description="Basic residues" evidence="2">
    <location>
        <begin position="967"/>
        <end position="979"/>
    </location>
</feature>
<organism evidence="3 4">
    <name type="scientific">Plakobranchus ocellatus</name>
    <dbReference type="NCBI Taxonomy" id="259542"/>
    <lineage>
        <taxon>Eukaryota</taxon>
        <taxon>Metazoa</taxon>
        <taxon>Spiralia</taxon>
        <taxon>Lophotrochozoa</taxon>
        <taxon>Mollusca</taxon>
        <taxon>Gastropoda</taxon>
        <taxon>Heterobranchia</taxon>
        <taxon>Euthyneura</taxon>
        <taxon>Panpulmonata</taxon>
        <taxon>Sacoglossa</taxon>
        <taxon>Placobranchoidea</taxon>
        <taxon>Plakobranchidae</taxon>
        <taxon>Plakobranchus</taxon>
    </lineage>
</organism>
<feature type="compositionally biased region" description="Low complexity" evidence="2">
    <location>
        <begin position="292"/>
        <end position="306"/>
    </location>
</feature>
<feature type="compositionally biased region" description="Basic and acidic residues" evidence="2">
    <location>
        <begin position="173"/>
        <end position="186"/>
    </location>
</feature>
<dbReference type="CDD" id="cd22966">
    <property type="entry name" value="DD_DYDC-like"/>
    <property type="match status" value="1"/>
</dbReference>
<feature type="compositionally biased region" description="Basic and acidic residues" evidence="2">
    <location>
        <begin position="346"/>
        <end position="357"/>
    </location>
</feature>
<proteinExistence type="predicted"/>
<evidence type="ECO:0000313" key="4">
    <source>
        <dbReference type="Proteomes" id="UP000735302"/>
    </source>
</evidence>
<sequence>MAATFVHSEYIKKALGHTLVKCLKEVVEVQPRDPIEYMAKWLYHYSNNDMFYYKKLLEMKKSEMEALMEMKRSKVTRQKNMRQLLDQLHETRAELKALTKELREAERLRRLARRKARGAFPLSDGTESSPAETFPSFLDLRTGESQMEAMREERSLTDSTMLSATFDFDQSIEENKEDEKTRGIDKEGEEEGEGEEEEEEETESEEEDEEDEEEESDDEEEEEEEEENRGDSAETEEEWEGYRKAGSWQEKIKEDKLIEKRSKGEKKIDVVAKEGLSESSHLSSERIHQADSSMVSTQSETTSTTTESRRRGINGQKGVGRKSDRSFRFFSSKSGIVSPSHRTPRQRAEVRARGFERTSETVSAFDVDKKAKLEADSFSLLAEPVSQEETASGELFQDGASEDEILPEAVSASKARRRFTPSEGLDQAKRSPGPKKRVRLMVAPSDDNLFVIDSQGDLSRSPSRQGKRRGGFETQEGQETFGRRLSCVYRTFRQQAATWKCTTHQELICQHPFLGDIMPRPPIMPRESPDWWERQGFLSEIHYDHETYSRDNEDDLPGYPAVPALSLRDFVTPGPWINDIKHSIYAAWPKLKRPKSKSRQRRKTKTGPRSRTQSSASDDLSSELSAVSASTTKIEMAPSGPDPCQSALEMAEASTSATRITEPYTSSVDQESLQSQSATFPADHLQCRAIQAESAAGGRKSSSVVGTILESDQFEENGGLDGQDIFKDESDVEAVDVKSDSPARKSLQGTTEMAGEYLSATASKTDSEEHEPEPAWKTDSEYFKTGAARRTDSEYYKTEAARRTDSGYFKSGPARRTDSEQYRTDLASSADSEGYKSNIASRTKLDESATAIKSVVEPNELESDKQKPGIVSAKRYPYKSKSPRSHAQGQRSVGVGKIVGSLKKDIPDGTELSPQTPEGRVKSEPRDERPEDDRFKQGKGTKSEEEQSKSPFTELKPKVSYTQTDKQKRKRSKEKKGKLLPHDSTQAEKGKRRLCPDVESPESPGTNKPRAIGGGAWWDNFTFHECMGGYDSYSSISSSNDGEDTISDRHSEQSRNQASGWCGQSTASSPRDSSVEHSRALEAAPTEVSASSRQMFPSQGDANEGNNAVLIKRLRDSRQTSDGRTNVRVDDSNEDNVNVSVASTSSWYTQSTQKFCRDCNKVSKLPGRNVEESSFPSDFKFREESGLDRSESEDDSRHFRSEASFTLMGIISLDDSQRTLEYEVSDEERDGIDS</sequence>
<keyword evidence="4" id="KW-1185">Reference proteome</keyword>
<evidence type="ECO:0000256" key="1">
    <source>
        <dbReference type="SAM" id="Coils"/>
    </source>
</evidence>
<feature type="compositionally biased region" description="Low complexity" evidence="2">
    <location>
        <begin position="614"/>
        <end position="630"/>
    </location>
</feature>
<feature type="region of interest" description="Disordered" evidence="2">
    <location>
        <begin position="145"/>
        <end position="357"/>
    </location>
</feature>
<feature type="compositionally biased region" description="Polar residues" evidence="2">
    <location>
        <begin position="1088"/>
        <end position="1106"/>
    </location>
</feature>
<feature type="compositionally biased region" description="Polar residues" evidence="2">
    <location>
        <begin position="1054"/>
        <end position="1072"/>
    </location>
</feature>
<dbReference type="Pfam" id="PF05186">
    <property type="entry name" value="Dpy-30"/>
    <property type="match status" value="1"/>
</dbReference>
<feature type="compositionally biased region" description="Basic and acidic residues" evidence="2">
    <location>
        <begin position="1113"/>
        <end position="1131"/>
    </location>
</feature>
<feature type="compositionally biased region" description="Polar residues" evidence="2">
    <location>
        <begin position="653"/>
        <end position="679"/>
    </location>
</feature>
<feature type="compositionally biased region" description="Basic and acidic residues" evidence="2">
    <location>
        <begin position="1179"/>
        <end position="1200"/>
    </location>
</feature>
<feature type="region of interest" description="Disordered" evidence="2">
    <location>
        <begin position="734"/>
        <end position="1014"/>
    </location>
</feature>
<feature type="compositionally biased region" description="Acidic residues" evidence="2">
    <location>
        <begin position="187"/>
        <end position="239"/>
    </location>
</feature>
<feature type="compositionally biased region" description="Basic residues" evidence="2">
    <location>
        <begin position="591"/>
        <end position="608"/>
    </location>
</feature>
<feature type="region of interest" description="Disordered" evidence="2">
    <location>
        <begin position="384"/>
        <end position="403"/>
    </location>
</feature>
<reference evidence="3 4" key="1">
    <citation type="journal article" date="2021" name="Elife">
        <title>Chloroplast acquisition without the gene transfer in kleptoplastic sea slugs, Plakobranchus ocellatus.</title>
        <authorList>
            <person name="Maeda T."/>
            <person name="Takahashi S."/>
            <person name="Yoshida T."/>
            <person name="Shimamura S."/>
            <person name="Takaki Y."/>
            <person name="Nagai Y."/>
            <person name="Toyoda A."/>
            <person name="Suzuki Y."/>
            <person name="Arimoto A."/>
            <person name="Ishii H."/>
            <person name="Satoh N."/>
            <person name="Nishiyama T."/>
            <person name="Hasebe M."/>
            <person name="Maruyama T."/>
            <person name="Minagawa J."/>
            <person name="Obokata J."/>
            <person name="Shigenobu S."/>
        </authorList>
    </citation>
    <scope>NUCLEOTIDE SEQUENCE [LARGE SCALE GENOMIC DNA]</scope>
</reference>
<protein>
    <submittedName>
        <fullName evidence="3">Uncharacterized protein</fullName>
    </submittedName>
</protein>